<reference evidence="1" key="1">
    <citation type="journal article" date="2014" name="Front. Microbiol.">
        <title>High frequency of phylogenetically diverse reductive dehalogenase-homologous genes in deep subseafloor sedimentary metagenomes.</title>
        <authorList>
            <person name="Kawai M."/>
            <person name="Futagami T."/>
            <person name="Toyoda A."/>
            <person name="Takaki Y."/>
            <person name="Nishi S."/>
            <person name="Hori S."/>
            <person name="Arai W."/>
            <person name="Tsubouchi T."/>
            <person name="Morono Y."/>
            <person name="Uchiyama I."/>
            <person name="Ito T."/>
            <person name="Fujiyama A."/>
            <person name="Inagaki F."/>
            <person name="Takami H."/>
        </authorList>
    </citation>
    <scope>NUCLEOTIDE SEQUENCE</scope>
    <source>
        <strain evidence="1">Expedition CK06-06</strain>
    </source>
</reference>
<accession>X0XW94</accession>
<gene>
    <name evidence="1" type="ORF">S01H1_69791</name>
</gene>
<evidence type="ECO:0000313" key="1">
    <source>
        <dbReference type="EMBL" id="GAG29036.1"/>
    </source>
</evidence>
<name>X0XW94_9ZZZZ</name>
<proteinExistence type="predicted"/>
<dbReference type="AlphaFoldDB" id="X0XW94"/>
<protein>
    <submittedName>
        <fullName evidence="1">Uncharacterized protein</fullName>
    </submittedName>
</protein>
<dbReference type="EMBL" id="BARS01046359">
    <property type="protein sequence ID" value="GAG29036.1"/>
    <property type="molecule type" value="Genomic_DNA"/>
</dbReference>
<organism evidence="1">
    <name type="scientific">marine sediment metagenome</name>
    <dbReference type="NCBI Taxonomy" id="412755"/>
    <lineage>
        <taxon>unclassified sequences</taxon>
        <taxon>metagenomes</taxon>
        <taxon>ecological metagenomes</taxon>
    </lineage>
</organism>
<comment type="caution">
    <text evidence="1">The sequence shown here is derived from an EMBL/GenBank/DDBJ whole genome shotgun (WGS) entry which is preliminary data.</text>
</comment>
<sequence length="40" mass="4432">MKDVARLFSDMLSANLIADYAVFGSVAQMRYTETVVTMDA</sequence>
<feature type="non-terminal residue" evidence="1">
    <location>
        <position position="40"/>
    </location>
</feature>